<evidence type="ECO:0000256" key="5">
    <source>
        <dbReference type="SAM" id="Phobius"/>
    </source>
</evidence>
<feature type="compositionally biased region" description="Low complexity" evidence="4">
    <location>
        <begin position="1558"/>
        <end position="1567"/>
    </location>
</feature>
<evidence type="ECO:0000256" key="2">
    <source>
        <dbReference type="ARBA" id="ARBA00023295"/>
    </source>
</evidence>
<keyword evidence="8" id="KW-1185">Reference proteome</keyword>
<evidence type="ECO:0000256" key="3">
    <source>
        <dbReference type="ARBA" id="ARBA00023326"/>
    </source>
</evidence>
<dbReference type="InterPro" id="IPR050964">
    <property type="entry name" value="Striated_Muscle_Regulatory"/>
</dbReference>
<dbReference type="EMBL" id="BMLM01000002">
    <property type="protein sequence ID" value="GGN88745.1"/>
    <property type="molecule type" value="Genomic_DNA"/>
</dbReference>
<organism evidence="7 8">
    <name type="scientific">Agrococcus terreus</name>
    <dbReference type="NCBI Taxonomy" id="574649"/>
    <lineage>
        <taxon>Bacteria</taxon>
        <taxon>Bacillati</taxon>
        <taxon>Actinomycetota</taxon>
        <taxon>Actinomycetes</taxon>
        <taxon>Micrococcales</taxon>
        <taxon>Microbacteriaceae</taxon>
        <taxon>Agrococcus</taxon>
    </lineage>
</organism>
<evidence type="ECO:0000313" key="7">
    <source>
        <dbReference type="EMBL" id="GGN88745.1"/>
    </source>
</evidence>
<protein>
    <submittedName>
        <fullName evidence="7">Fibronectin type III</fullName>
    </submittedName>
</protein>
<keyword evidence="3" id="KW-0119">Carbohydrate metabolism</keyword>
<keyword evidence="2" id="KW-0326">Glycosidase</keyword>
<keyword evidence="5" id="KW-1133">Transmembrane helix</keyword>
<keyword evidence="3" id="KW-0624">Polysaccharide degradation</keyword>
<gene>
    <name evidence="7" type="ORF">GCM10010968_24660</name>
</gene>
<evidence type="ECO:0000256" key="4">
    <source>
        <dbReference type="SAM" id="MobiDB-lite"/>
    </source>
</evidence>
<keyword evidence="5" id="KW-0472">Membrane</keyword>
<dbReference type="PANTHER" id="PTHR13817:SF151">
    <property type="entry name" value="TITIN"/>
    <property type="match status" value="1"/>
</dbReference>
<evidence type="ECO:0000256" key="1">
    <source>
        <dbReference type="ARBA" id="ARBA00022737"/>
    </source>
</evidence>
<dbReference type="InterPro" id="IPR013783">
    <property type="entry name" value="Ig-like_fold"/>
</dbReference>
<dbReference type="Gene3D" id="2.60.40.10">
    <property type="entry name" value="Immunoglobulins"/>
    <property type="match status" value="4"/>
</dbReference>
<dbReference type="Proteomes" id="UP000626982">
    <property type="component" value="Unassembled WGS sequence"/>
</dbReference>
<sequence>MRVAREQRPSRRQADGGGAVLRWIGTHRRSTAAAAVVTALSLALGILAATYEGFVSTDVDLHDGGVWVTRTSTLQLGHLNVQAESLDGGLVSPSADFDVVQDDDRVLLLARDSSSALVVDPVHLQTASSVALPPGGRVALGGGSAVVVDPADGFVWAMPFEALPGFSPETTEPTLELGEGAAATVGRDGVVHAADPAGGALVRLAPGPQGFVADDAETTPRSALASMSAPAVTVVGEAPVVHDPVSGALVLPGGETTAPEGAVLQQVGDAADEVVLATPTGLVRQPLAGGAARVQEGLGEAAAAVAPVQLDGCVHAVWPGTRQLLRDCDDDTRDAEHLVDGLEGPAAFRVNRDAVVLNELETGSSWLLSDRLVLVDNWDDLVPPPSEERSEEEDESTEDRFERTPPPPTEQNSPPVANPDAFGARPGRSTLLPVLWNDSDPDGDVLTASVASTLPEGVVVGSVEQDSQLQVQLPPDATGSFSFEYRIDDGRGESDTATVDVDVRGDAENAVPESLREATVVVEQGATVEYQVLQDWLDPDGDDLYLMGATSASGDTIQTDPSGRLVYTATGDPGMQTVELRISDGRGETSGSISVDVRERGDAAPQANADFVATIVGREASIRPLANDYSPSGDPLRLALVDEAPGIDLRWDASTGIVRIVDAPLGTHYLTYVVAGGGTASATGRIRVDVRAPDDEARPIAVRDTALLPQGGEALVDLLQNDVDPAGGVLVVQAISVPGAAPITAELVDRRLLRIRDSRGLDEPMQLAYSVSNGRFTETGSVEVIPVAPPAQPRAPVAVDDTATVRAGDYQSVDVLDNDFSPDGAPFALVRSVVSSSFASEEEGIAFVSEGQLRIHALEGAPSRATVAYEIEDEQGNRDSATVTVRIVPRDAEQNAAPNPWPVTARVLAGATVRIPIPLDGIDGDGDGVELVGYDTAPDQGAIVETGPDHFDFEAYPDGGGTVAFTYRVRDRWGASATATATIGIAQAADVNQTPFAETDMVTARPGRAVAIPVLENDSDPDQDPLHLVADGLDAPPELAGAAVDEERGTVDLVTPDAQGVHQLTYVVSDARGLTTTGIVMLTVSEDAALEPPVARDDPVSVAELVLDRPTDVPVLENDLDPDGDPDDLQLSIVTGPGTVAGSAVQVVPTEAFQVIAYRVEDIDGQTAEAFVSVPPVRDPRPTLSVNEPIQIPSGEERQLPLREIVAAASGNPPRITSGDLVTGVNHDGSGLVVDTETLRFRSAPGYVGPASVTFEVTDGTSPEDPDGATAVLTLPIVVIASSAIPPSFAGATLQAVAGEAETRFDLRSATSDPDPGDLEAMRYDGLAGQVRGVAARLDGSTLVLAAERTATPGTSGAYTVRVADPDGNEVTGTVLVEVVATNRQLAIANPDAAEGDQGRPVEIDVLTNDVNPFARDGVPLELVSAQVVGGDGSATIAGRAVVATSGPDFSGTLTVRYTVQDGTGLTERQVTGTATVTVKGRPDAPPRPNVDAVGDAQVTLTWAPPASNGAPITGYLVQSVDGTVSQPCASTTCIVEGLGNDVTYRFQVIAQNEVGDSDPSAASAGARPDRRPEQPAAPTATRGDGSLAIAWTPAVSNGSAVSGYTLQIQPPAPDGTVAIELGAVTGHTWRGLANGTAYAFRLQAHNQAPEPSEVSEPSSPVIPAGLPRAVTGASSSVDRSTPGEVQMAVTWSPADGNGAEVDRYTVRSSSGLEQTVTGTTARFAQVPLDGAEVTFTVAATNAVGTGGASAPTQPLRAANAPGAPTGVSVTDGDGQVRVDWTPGARNGLRADEVRFEIRANGGSPQSFGPGGTFTGLSNTGGPYAIEVRAVATIDGQSYGSAWAASSNQARPFGPPPAPVISMTSGVHQVTYHWAPNGTNGRALDRIEWTQYENGQNMQRVTPASGSQTQELPGGHQAYMTAIVVDVDGNVSERITIGPVAAQYAPPPQPRAAVTGYSGGVTFSYGPNGTTDRPLDRLEWILDDGASGWTVVRPAADGSFSGGREPGNQACIRVRAIDTGGLESEHIVACGYALP</sequence>
<comment type="caution">
    <text evidence="7">The sequence shown here is derived from an EMBL/GenBank/DDBJ whole genome shotgun (WGS) entry which is preliminary data.</text>
</comment>
<feature type="transmembrane region" description="Helical" evidence="5">
    <location>
        <begin position="32"/>
        <end position="51"/>
    </location>
</feature>
<dbReference type="SUPFAM" id="SSF49265">
    <property type="entry name" value="Fibronectin type III"/>
    <property type="match status" value="2"/>
</dbReference>
<evidence type="ECO:0000313" key="8">
    <source>
        <dbReference type="Proteomes" id="UP000626982"/>
    </source>
</evidence>
<feature type="region of interest" description="Disordered" evidence="4">
    <location>
        <begin position="1556"/>
        <end position="1586"/>
    </location>
</feature>
<dbReference type="NCBIfam" id="NF012211">
    <property type="entry name" value="tand_rpt_95"/>
    <property type="match status" value="1"/>
</dbReference>
<reference evidence="8" key="1">
    <citation type="journal article" date="2019" name="Int. J. Syst. Evol. Microbiol.">
        <title>The Global Catalogue of Microorganisms (GCM) 10K type strain sequencing project: providing services to taxonomists for standard genome sequencing and annotation.</title>
        <authorList>
            <consortium name="The Broad Institute Genomics Platform"/>
            <consortium name="The Broad Institute Genome Sequencing Center for Infectious Disease"/>
            <person name="Wu L."/>
            <person name="Ma J."/>
        </authorList>
    </citation>
    <scope>NUCLEOTIDE SEQUENCE [LARGE SCALE GENOMIC DNA]</scope>
    <source>
        <strain evidence="8">CGMCC 1.6960</strain>
    </source>
</reference>
<feature type="domain" description="Fibronectin type-III" evidence="6">
    <location>
        <begin position="1572"/>
        <end position="1666"/>
    </location>
</feature>
<keyword evidence="1" id="KW-0677">Repeat</keyword>
<feature type="region of interest" description="Disordered" evidence="4">
    <location>
        <begin position="378"/>
        <end position="424"/>
    </location>
</feature>
<dbReference type="Pfam" id="PF00041">
    <property type="entry name" value="fn3"/>
    <property type="match status" value="2"/>
</dbReference>
<dbReference type="PROSITE" id="PS50853">
    <property type="entry name" value="FN3"/>
    <property type="match status" value="2"/>
</dbReference>
<dbReference type="Pfam" id="PF17963">
    <property type="entry name" value="Big_9"/>
    <property type="match status" value="7"/>
</dbReference>
<feature type="domain" description="Fibronectin type-III" evidence="6">
    <location>
        <begin position="1485"/>
        <end position="1571"/>
    </location>
</feature>
<dbReference type="InterPro" id="IPR003961">
    <property type="entry name" value="FN3_dom"/>
</dbReference>
<dbReference type="PANTHER" id="PTHR13817">
    <property type="entry name" value="TITIN"/>
    <property type="match status" value="1"/>
</dbReference>
<dbReference type="CDD" id="cd00063">
    <property type="entry name" value="FN3"/>
    <property type="match status" value="3"/>
</dbReference>
<dbReference type="SMART" id="SM00060">
    <property type="entry name" value="FN3"/>
    <property type="match status" value="4"/>
</dbReference>
<dbReference type="InterPro" id="IPR036116">
    <property type="entry name" value="FN3_sf"/>
</dbReference>
<accession>A0ABQ2KNN1</accession>
<name>A0ABQ2KNN1_9MICO</name>
<keyword evidence="5" id="KW-0812">Transmembrane</keyword>
<keyword evidence="2" id="KW-0378">Hydrolase</keyword>
<evidence type="ECO:0000259" key="6">
    <source>
        <dbReference type="PROSITE" id="PS50853"/>
    </source>
</evidence>
<proteinExistence type="predicted"/>